<dbReference type="Pfam" id="PF13963">
    <property type="entry name" value="Transpos_assoc"/>
    <property type="match status" value="1"/>
</dbReference>
<feature type="domain" description="Transposase-associated" evidence="1">
    <location>
        <begin position="3"/>
        <end position="75"/>
    </location>
</feature>
<gene>
    <name evidence="2" type="ORF">COLO4_28724</name>
</gene>
<name>A0A1R3HIT9_9ROSI</name>
<sequence>MDKSWIHEENRCSGRYLEGLAKFLEFALKSSSDGELTCPCIKCGNRYRLSKNVVTDHILQNGFSQSYINWVFHGEPIMESTHYTPSPLHHGHYEVNTGHNVGQFLNDMIVGGGFNSSEDNQFFVISNQMVRS</sequence>
<organism evidence="2 3">
    <name type="scientific">Corchorus olitorius</name>
    <dbReference type="NCBI Taxonomy" id="93759"/>
    <lineage>
        <taxon>Eukaryota</taxon>
        <taxon>Viridiplantae</taxon>
        <taxon>Streptophyta</taxon>
        <taxon>Embryophyta</taxon>
        <taxon>Tracheophyta</taxon>
        <taxon>Spermatophyta</taxon>
        <taxon>Magnoliopsida</taxon>
        <taxon>eudicotyledons</taxon>
        <taxon>Gunneridae</taxon>
        <taxon>Pentapetalae</taxon>
        <taxon>rosids</taxon>
        <taxon>malvids</taxon>
        <taxon>Malvales</taxon>
        <taxon>Malvaceae</taxon>
        <taxon>Grewioideae</taxon>
        <taxon>Apeibeae</taxon>
        <taxon>Corchorus</taxon>
    </lineage>
</organism>
<proteinExistence type="predicted"/>
<protein>
    <recommendedName>
        <fullName evidence="1">Transposase-associated domain-containing protein</fullName>
    </recommendedName>
</protein>
<keyword evidence="3" id="KW-1185">Reference proteome</keyword>
<dbReference type="OrthoDB" id="1878503at2759"/>
<evidence type="ECO:0000259" key="1">
    <source>
        <dbReference type="Pfam" id="PF13963"/>
    </source>
</evidence>
<reference evidence="3" key="1">
    <citation type="submission" date="2013-09" db="EMBL/GenBank/DDBJ databases">
        <title>Corchorus olitorius genome sequencing.</title>
        <authorList>
            <person name="Alam M."/>
            <person name="Haque M.S."/>
            <person name="Islam M.S."/>
            <person name="Emdad E.M."/>
            <person name="Islam M.M."/>
            <person name="Ahmed B."/>
            <person name="Halim A."/>
            <person name="Hossen Q.M.M."/>
            <person name="Hossain M.Z."/>
            <person name="Ahmed R."/>
            <person name="Khan M.M."/>
            <person name="Islam R."/>
            <person name="Rashid M.M."/>
            <person name="Khan S.A."/>
            <person name="Rahman M.S."/>
            <person name="Alam M."/>
            <person name="Yahiya A.S."/>
            <person name="Khan M.S."/>
            <person name="Azam M.S."/>
            <person name="Haque T."/>
            <person name="Lashkar M.Z.H."/>
            <person name="Akhand A.I."/>
            <person name="Morshed G."/>
            <person name="Roy S."/>
            <person name="Uddin K.S."/>
            <person name="Rabeya T."/>
            <person name="Hossain A.S."/>
            <person name="Chowdhury A."/>
            <person name="Snigdha A.R."/>
            <person name="Mortoza M.S."/>
            <person name="Matin S.A."/>
            <person name="Hoque S.M.E."/>
            <person name="Islam M.K."/>
            <person name="Roy D.K."/>
            <person name="Haider R."/>
            <person name="Moosa M.M."/>
            <person name="Elias S.M."/>
            <person name="Hasan A.M."/>
            <person name="Jahan S."/>
            <person name="Shafiuddin M."/>
            <person name="Mahmood N."/>
            <person name="Shommy N.S."/>
        </authorList>
    </citation>
    <scope>NUCLEOTIDE SEQUENCE [LARGE SCALE GENOMIC DNA]</scope>
    <source>
        <strain evidence="3">cv. O-4</strain>
    </source>
</reference>
<evidence type="ECO:0000313" key="2">
    <source>
        <dbReference type="EMBL" id="OMO70174.1"/>
    </source>
</evidence>
<comment type="caution">
    <text evidence="2">The sequence shown here is derived from an EMBL/GenBank/DDBJ whole genome shotgun (WGS) entry which is preliminary data.</text>
</comment>
<evidence type="ECO:0000313" key="3">
    <source>
        <dbReference type="Proteomes" id="UP000187203"/>
    </source>
</evidence>
<accession>A0A1R3HIT9</accession>
<dbReference type="Proteomes" id="UP000187203">
    <property type="component" value="Unassembled WGS sequence"/>
</dbReference>
<dbReference type="EMBL" id="AWUE01020031">
    <property type="protein sequence ID" value="OMO70174.1"/>
    <property type="molecule type" value="Genomic_DNA"/>
</dbReference>
<dbReference type="AlphaFoldDB" id="A0A1R3HIT9"/>
<dbReference type="InterPro" id="IPR029480">
    <property type="entry name" value="Transpos_assoc"/>
</dbReference>